<dbReference type="InterPro" id="IPR000073">
    <property type="entry name" value="AB_hydrolase_1"/>
</dbReference>
<dbReference type="GO" id="GO:0003824">
    <property type="term" value="F:catalytic activity"/>
    <property type="evidence" value="ECO:0007669"/>
    <property type="project" value="UniProtKB-ARBA"/>
</dbReference>
<dbReference type="SUPFAM" id="SSF53474">
    <property type="entry name" value="alpha/beta-Hydrolases"/>
    <property type="match status" value="1"/>
</dbReference>
<dbReference type="PANTHER" id="PTHR43798:SF33">
    <property type="entry name" value="HYDROLASE, PUTATIVE (AFU_ORTHOLOGUE AFUA_2G14860)-RELATED"/>
    <property type="match status" value="1"/>
</dbReference>
<dbReference type="AlphaFoldDB" id="A0A7W7W469"/>
<evidence type="ECO:0000313" key="3">
    <source>
        <dbReference type="Proteomes" id="UP000523007"/>
    </source>
</evidence>
<protein>
    <submittedName>
        <fullName evidence="2">Pimeloyl-ACP methyl ester carboxylesterase</fullName>
    </submittedName>
</protein>
<sequence length="254" mass="26511">MQTFTASDGTAIAYRVWDRESSFPLVVLHHGFIADGLINWVGPGVVDALLDSGRRVAAIDARGHGASDKPHDPESYGEARMADDLAQLIDILDEPTIDLVGYSMGAVVSLILATRDPRVRRLAIGGVGAAVAELGGVDTRVLHGPTVLEAMTTDDPDSVADQSAAGFRSFVDAVGGDRKALAAQAMAMHDSPLPLGSITAPTLLLAGSADELATRPGVLADAIPDATLRVLDGDHLGAVRQPKFSSALTDFLNR</sequence>
<proteinExistence type="predicted"/>
<comment type="caution">
    <text evidence="2">The sequence shown here is derived from an EMBL/GenBank/DDBJ whole genome shotgun (WGS) entry which is preliminary data.</text>
</comment>
<dbReference type="Gene3D" id="3.40.50.1820">
    <property type="entry name" value="alpha/beta hydrolase"/>
    <property type="match status" value="1"/>
</dbReference>
<name>A0A7W7W469_9ACTN</name>
<keyword evidence="3" id="KW-1185">Reference proteome</keyword>
<gene>
    <name evidence="2" type="ORF">F4561_004316</name>
</gene>
<organism evidence="2 3">
    <name type="scientific">Lipingzhangella halophila</name>
    <dbReference type="NCBI Taxonomy" id="1783352"/>
    <lineage>
        <taxon>Bacteria</taxon>
        <taxon>Bacillati</taxon>
        <taxon>Actinomycetota</taxon>
        <taxon>Actinomycetes</taxon>
        <taxon>Streptosporangiales</taxon>
        <taxon>Nocardiopsidaceae</taxon>
        <taxon>Lipingzhangella</taxon>
    </lineage>
</organism>
<feature type="domain" description="AB hydrolase-1" evidence="1">
    <location>
        <begin position="24"/>
        <end position="123"/>
    </location>
</feature>
<dbReference type="GO" id="GO:0016020">
    <property type="term" value="C:membrane"/>
    <property type="evidence" value="ECO:0007669"/>
    <property type="project" value="TreeGrafter"/>
</dbReference>
<dbReference type="Pfam" id="PF00561">
    <property type="entry name" value="Abhydrolase_1"/>
    <property type="match status" value="1"/>
</dbReference>
<dbReference type="EMBL" id="JACHJT010000001">
    <property type="protein sequence ID" value="MBB4933496.1"/>
    <property type="molecule type" value="Genomic_DNA"/>
</dbReference>
<dbReference type="InterPro" id="IPR050266">
    <property type="entry name" value="AB_hydrolase_sf"/>
</dbReference>
<evidence type="ECO:0000259" key="1">
    <source>
        <dbReference type="Pfam" id="PF00561"/>
    </source>
</evidence>
<dbReference type="RefSeq" id="WP_184581095.1">
    <property type="nucleotide sequence ID" value="NZ_JACHJT010000001.1"/>
</dbReference>
<reference evidence="2 3" key="1">
    <citation type="submission" date="2020-08" db="EMBL/GenBank/DDBJ databases">
        <title>Sequencing the genomes of 1000 actinobacteria strains.</title>
        <authorList>
            <person name="Klenk H.-P."/>
        </authorList>
    </citation>
    <scope>NUCLEOTIDE SEQUENCE [LARGE SCALE GENOMIC DNA]</scope>
    <source>
        <strain evidence="2 3">DSM 102030</strain>
    </source>
</reference>
<accession>A0A7W7W469</accession>
<dbReference type="PANTHER" id="PTHR43798">
    <property type="entry name" value="MONOACYLGLYCEROL LIPASE"/>
    <property type="match status" value="1"/>
</dbReference>
<dbReference type="Proteomes" id="UP000523007">
    <property type="component" value="Unassembled WGS sequence"/>
</dbReference>
<dbReference type="InterPro" id="IPR029058">
    <property type="entry name" value="AB_hydrolase_fold"/>
</dbReference>
<evidence type="ECO:0000313" key="2">
    <source>
        <dbReference type="EMBL" id="MBB4933496.1"/>
    </source>
</evidence>
<dbReference type="PRINTS" id="PR00111">
    <property type="entry name" value="ABHYDROLASE"/>
</dbReference>